<reference evidence="6" key="1">
    <citation type="journal article" date="2014" name="Front. Microbiol.">
        <title>High frequency of phylogenetically diverse reductive dehalogenase-homologous genes in deep subseafloor sedimentary metagenomes.</title>
        <authorList>
            <person name="Kawai M."/>
            <person name="Futagami T."/>
            <person name="Toyoda A."/>
            <person name="Takaki Y."/>
            <person name="Nishi S."/>
            <person name="Hori S."/>
            <person name="Arai W."/>
            <person name="Tsubouchi T."/>
            <person name="Morono Y."/>
            <person name="Uchiyama I."/>
            <person name="Ito T."/>
            <person name="Fujiyama A."/>
            <person name="Inagaki F."/>
            <person name="Takami H."/>
        </authorList>
    </citation>
    <scope>NUCLEOTIDE SEQUENCE</scope>
    <source>
        <strain evidence="6">Expedition CK06-06</strain>
    </source>
</reference>
<comment type="caution">
    <text evidence="6">The sequence shown here is derived from an EMBL/GenBank/DDBJ whole genome shotgun (WGS) entry which is preliminary data.</text>
</comment>
<evidence type="ECO:0000313" key="6">
    <source>
        <dbReference type="EMBL" id="GAH94363.1"/>
    </source>
</evidence>
<dbReference type="EMBL" id="BARV01001291">
    <property type="protein sequence ID" value="GAH94363.1"/>
    <property type="molecule type" value="Genomic_DNA"/>
</dbReference>
<evidence type="ECO:0000259" key="4">
    <source>
        <dbReference type="Pfam" id="PF02875"/>
    </source>
</evidence>
<dbReference type="InterPro" id="IPR013221">
    <property type="entry name" value="Mur_ligase_cen"/>
</dbReference>
<organism evidence="6">
    <name type="scientific">marine sediment metagenome</name>
    <dbReference type="NCBI Taxonomy" id="412755"/>
    <lineage>
        <taxon>unclassified sequences</taxon>
        <taxon>metagenomes</taxon>
        <taxon>ecological metagenomes</taxon>
    </lineage>
</organism>
<dbReference type="InterPro" id="IPR051046">
    <property type="entry name" value="MurCDEF_CellWall_CoF430Synth"/>
</dbReference>
<accession>X1LJQ1</accession>
<gene>
    <name evidence="6" type="ORF">S06H3_03829</name>
</gene>
<dbReference type="AlphaFoldDB" id="X1LJQ1"/>
<feature type="non-terminal residue" evidence="6">
    <location>
        <position position="1"/>
    </location>
</feature>
<keyword evidence="3" id="KW-0067">ATP-binding</keyword>
<dbReference type="InterPro" id="IPR036565">
    <property type="entry name" value="Mur-like_cat_sf"/>
</dbReference>
<dbReference type="PANTHER" id="PTHR43024:SF1">
    <property type="entry name" value="UDP-N-ACETYLMURAMOYL-TRIPEPTIDE--D-ALANYL-D-ALANINE LIGASE"/>
    <property type="match status" value="1"/>
</dbReference>
<evidence type="ECO:0000256" key="3">
    <source>
        <dbReference type="ARBA" id="ARBA00022840"/>
    </source>
</evidence>
<dbReference type="PANTHER" id="PTHR43024">
    <property type="entry name" value="UDP-N-ACETYLMURAMOYL-TRIPEPTIDE--D-ALANYL-D-ALANINE LIGASE"/>
    <property type="match status" value="1"/>
</dbReference>
<dbReference type="InterPro" id="IPR036615">
    <property type="entry name" value="Mur_ligase_C_dom_sf"/>
</dbReference>
<protein>
    <recommendedName>
        <fullName evidence="7">UDP-MurNAc-pentapeptide synthetase</fullName>
    </recommendedName>
</protein>
<feature type="domain" description="Mur ligase C-terminal" evidence="4">
    <location>
        <begin position="169"/>
        <end position="294"/>
    </location>
</feature>
<evidence type="ECO:0008006" key="7">
    <source>
        <dbReference type="Google" id="ProtNLM"/>
    </source>
</evidence>
<evidence type="ECO:0000256" key="1">
    <source>
        <dbReference type="ARBA" id="ARBA00022598"/>
    </source>
</evidence>
<dbReference type="Pfam" id="PF02875">
    <property type="entry name" value="Mur_ligase_C"/>
    <property type="match status" value="1"/>
</dbReference>
<keyword evidence="1" id="KW-0436">Ligase</keyword>
<dbReference type="Gene3D" id="3.90.190.20">
    <property type="entry name" value="Mur ligase, C-terminal domain"/>
    <property type="match status" value="1"/>
</dbReference>
<keyword evidence="2" id="KW-0547">Nucleotide-binding</keyword>
<dbReference type="Gene3D" id="3.40.1190.10">
    <property type="entry name" value="Mur-like, catalytic domain"/>
    <property type="match status" value="1"/>
</dbReference>
<evidence type="ECO:0000259" key="5">
    <source>
        <dbReference type="Pfam" id="PF08245"/>
    </source>
</evidence>
<dbReference type="GO" id="GO:0005524">
    <property type="term" value="F:ATP binding"/>
    <property type="evidence" value="ECO:0007669"/>
    <property type="project" value="UniProtKB-KW"/>
</dbReference>
<dbReference type="Pfam" id="PF08245">
    <property type="entry name" value="Mur_ligase_M"/>
    <property type="match status" value="1"/>
</dbReference>
<proteinExistence type="predicted"/>
<sequence>TILGIEAETEFLVAEIGANHPGEIRHLARLAAPDTSVITNIAPSHLEGFSSIEGVLAAKLELFEQTAADGVCIYNGDDDLLGKYVPGNFTNILSFGLSEDNDLRATEISLDSQARPSFVFDRSLRINLGFTGLYNVLNALAAAAVGRLLGFEDNRIKSGLETSRPLKMRTDLKKIGNTVILDDSYNANPLSMREALKTLEAIEHNGPRGIVAGEMLELGSAAKDLHEELARLIAARPLAPVVFVGSFAQDMKEAYLSAGGSEDVAFTAENADEAYEILRKELAGGELLLIKGSRGVHLELIIEKLEKTPV</sequence>
<evidence type="ECO:0000256" key="2">
    <source>
        <dbReference type="ARBA" id="ARBA00022741"/>
    </source>
</evidence>
<dbReference type="SUPFAM" id="SSF53623">
    <property type="entry name" value="MurD-like peptide ligases, catalytic domain"/>
    <property type="match status" value="1"/>
</dbReference>
<feature type="domain" description="Mur ligase central" evidence="5">
    <location>
        <begin position="6"/>
        <end position="145"/>
    </location>
</feature>
<dbReference type="InterPro" id="IPR004101">
    <property type="entry name" value="Mur_ligase_C"/>
</dbReference>
<name>X1LJQ1_9ZZZZ</name>
<dbReference type="GO" id="GO:0016881">
    <property type="term" value="F:acid-amino acid ligase activity"/>
    <property type="evidence" value="ECO:0007669"/>
    <property type="project" value="InterPro"/>
</dbReference>
<dbReference type="SUPFAM" id="SSF53244">
    <property type="entry name" value="MurD-like peptide ligases, peptide-binding domain"/>
    <property type="match status" value="1"/>
</dbReference>